<evidence type="ECO:0000256" key="7">
    <source>
        <dbReference type="ARBA" id="ARBA00023237"/>
    </source>
</evidence>
<evidence type="ECO:0000256" key="6">
    <source>
        <dbReference type="ARBA" id="ARBA00023136"/>
    </source>
</evidence>
<dbReference type="RefSeq" id="WP_106932147.1">
    <property type="nucleotide sequence ID" value="NZ_PYFT01000001.1"/>
</dbReference>
<dbReference type="Proteomes" id="UP000240357">
    <property type="component" value="Unassembled WGS sequence"/>
</dbReference>
<keyword evidence="7" id="KW-0998">Cell outer membrane</keyword>
<dbReference type="EMBL" id="PYFT01000001">
    <property type="protein sequence ID" value="PSR55969.1"/>
    <property type="molecule type" value="Genomic_DNA"/>
</dbReference>
<sequence>MKKQLFRFLFAGIFSWSAQTVTAQQAPQAFSLQQSIDYALANQPNLKNAQLQNEIAKARIGQIRSQGLPQINAAVEVGNNVVLQKTLIDPNTFGPQLEITPRTLTVPAADINQGRDVLITPAFDTARSTRSLPPQTLAFGLKYSGSAAISASQLLFDGSYLIGLKAAKVYTALSQKQAQQTEIDVIDQVTKAYYGVLVSRERLNLLDRNLERLENQLREITEINRQGLAEKIDVDRLRVAYNNLKVEKDKATRLVELGVDLLKFQMGMDLSQPLELTDKLENALVEAEVVANSNFDYSQRIEYSILETQRDLAKLDIKNKQSGYYPKLLLNGRYGYSGSSNSFRDLARFETQVAEKFYPNWFNFAFVGVSLQVPIFDGLRKKYEVQEAKLTLKTLDNGFRNLQQSIDLQLNQSNTNLQNALQVIKSQKESLELATEVARVTNIKFKEGVGSNLEVITAETELRQAQTNYYAAIYDALIAKVDLQKSAGTLHK</sequence>
<feature type="chain" id="PRO_5015724199" evidence="9">
    <location>
        <begin position="24"/>
        <end position="492"/>
    </location>
</feature>
<dbReference type="Gene3D" id="1.20.1600.10">
    <property type="entry name" value="Outer membrane efflux proteins (OEP)"/>
    <property type="match status" value="1"/>
</dbReference>
<keyword evidence="11" id="KW-1185">Reference proteome</keyword>
<accession>A0A2T2YKF4</accession>
<reference evidence="10 11" key="1">
    <citation type="submission" date="2018-03" db="EMBL/GenBank/DDBJ databases">
        <title>Adhaeribacter sp. HMF7605 Genome sequencing and assembly.</title>
        <authorList>
            <person name="Kang H."/>
            <person name="Kang J."/>
            <person name="Cha I."/>
            <person name="Kim H."/>
            <person name="Joh K."/>
        </authorList>
    </citation>
    <scope>NUCLEOTIDE SEQUENCE [LARGE SCALE GENOMIC DNA]</scope>
    <source>
        <strain evidence="10 11">HMF7605</strain>
    </source>
</reference>
<evidence type="ECO:0000313" key="10">
    <source>
        <dbReference type="EMBL" id="PSR55969.1"/>
    </source>
</evidence>
<dbReference type="AlphaFoldDB" id="A0A2T2YKF4"/>
<comment type="caution">
    <text evidence="10">The sequence shown here is derived from an EMBL/GenBank/DDBJ whole genome shotgun (WGS) entry which is preliminary data.</text>
</comment>
<evidence type="ECO:0000256" key="3">
    <source>
        <dbReference type="ARBA" id="ARBA00022448"/>
    </source>
</evidence>
<dbReference type="GO" id="GO:1990281">
    <property type="term" value="C:efflux pump complex"/>
    <property type="evidence" value="ECO:0007669"/>
    <property type="project" value="TreeGrafter"/>
</dbReference>
<dbReference type="GO" id="GO:0015288">
    <property type="term" value="F:porin activity"/>
    <property type="evidence" value="ECO:0007669"/>
    <property type="project" value="TreeGrafter"/>
</dbReference>
<organism evidence="10 11">
    <name type="scientific">Adhaeribacter arboris</name>
    <dbReference type="NCBI Taxonomy" id="2072846"/>
    <lineage>
        <taxon>Bacteria</taxon>
        <taxon>Pseudomonadati</taxon>
        <taxon>Bacteroidota</taxon>
        <taxon>Cytophagia</taxon>
        <taxon>Cytophagales</taxon>
        <taxon>Hymenobacteraceae</taxon>
        <taxon>Adhaeribacter</taxon>
    </lineage>
</organism>
<feature type="signal peptide" evidence="9">
    <location>
        <begin position="1"/>
        <end position="23"/>
    </location>
</feature>
<protein>
    <submittedName>
        <fullName evidence="10">TolC family protein</fullName>
    </submittedName>
</protein>
<evidence type="ECO:0000256" key="4">
    <source>
        <dbReference type="ARBA" id="ARBA00022452"/>
    </source>
</evidence>
<comment type="similarity">
    <text evidence="2">Belongs to the outer membrane factor (OMF) (TC 1.B.17) family.</text>
</comment>
<dbReference type="Pfam" id="PF02321">
    <property type="entry name" value="OEP"/>
    <property type="match status" value="1"/>
</dbReference>
<keyword evidence="4" id="KW-1134">Transmembrane beta strand</keyword>
<evidence type="ECO:0000256" key="8">
    <source>
        <dbReference type="SAM" id="Coils"/>
    </source>
</evidence>
<name>A0A2T2YKF4_9BACT</name>
<evidence type="ECO:0000256" key="2">
    <source>
        <dbReference type="ARBA" id="ARBA00007613"/>
    </source>
</evidence>
<evidence type="ECO:0000256" key="1">
    <source>
        <dbReference type="ARBA" id="ARBA00004442"/>
    </source>
</evidence>
<keyword evidence="8" id="KW-0175">Coiled coil</keyword>
<dbReference type="PANTHER" id="PTHR30026:SF20">
    <property type="entry name" value="OUTER MEMBRANE PROTEIN TOLC"/>
    <property type="match status" value="1"/>
</dbReference>
<keyword evidence="5" id="KW-0812">Transmembrane</keyword>
<feature type="coiled-coil region" evidence="8">
    <location>
        <begin position="196"/>
        <end position="254"/>
    </location>
</feature>
<dbReference type="GO" id="GO:0015562">
    <property type="term" value="F:efflux transmembrane transporter activity"/>
    <property type="evidence" value="ECO:0007669"/>
    <property type="project" value="InterPro"/>
</dbReference>
<proteinExistence type="inferred from homology"/>
<comment type="subcellular location">
    <subcellularLocation>
        <location evidence="1">Cell outer membrane</location>
    </subcellularLocation>
</comment>
<dbReference type="SUPFAM" id="SSF56954">
    <property type="entry name" value="Outer membrane efflux proteins (OEP)"/>
    <property type="match status" value="1"/>
</dbReference>
<dbReference type="PANTHER" id="PTHR30026">
    <property type="entry name" value="OUTER MEMBRANE PROTEIN TOLC"/>
    <property type="match status" value="1"/>
</dbReference>
<evidence type="ECO:0000256" key="9">
    <source>
        <dbReference type="SAM" id="SignalP"/>
    </source>
</evidence>
<dbReference type="InterPro" id="IPR051906">
    <property type="entry name" value="TolC-like"/>
</dbReference>
<keyword evidence="3" id="KW-0813">Transport</keyword>
<keyword evidence="6" id="KW-0472">Membrane</keyword>
<gene>
    <name evidence="10" type="ORF">AHMF7605_21940</name>
</gene>
<dbReference type="OrthoDB" id="367883at2"/>
<dbReference type="GO" id="GO:0009279">
    <property type="term" value="C:cell outer membrane"/>
    <property type="evidence" value="ECO:0007669"/>
    <property type="project" value="UniProtKB-SubCell"/>
</dbReference>
<evidence type="ECO:0000313" key="11">
    <source>
        <dbReference type="Proteomes" id="UP000240357"/>
    </source>
</evidence>
<dbReference type="InterPro" id="IPR003423">
    <property type="entry name" value="OMP_efflux"/>
</dbReference>
<evidence type="ECO:0000256" key="5">
    <source>
        <dbReference type="ARBA" id="ARBA00022692"/>
    </source>
</evidence>
<keyword evidence="9" id="KW-0732">Signal</keyword>